<reference evidence="6 7" key="1">
    <citation type="submission" date="2017-04" db="EMBL/GenBank/DDBJ databases">
        <authorList>
            <person name="Afonso C.L."/>
            <person name="Miller P.J."/>
            <person name="Scott M.A."/>
            <person name="Spackman E."/>
            <person name="Goraichik I."/>
            <person name="Dimitrov K.M."/>
            <person name="Suarez D.L."/>
            <person name="Swayne D.E."/>
        </authorList>
    </citation>
    <scope>NUCLEOTIDE SEQUENCE [LARGE SCALE GENOMIC DNA]</scope>
    <source>
        <strain evidence="6">LMG 28154</strain>
    </source>
</reference>
<dbReference type="EMBL" id="FXAN01000106">
    <property type="protein sequence ID" value="SMG02567.1"/>
    <property type="molecule type" value="Genomic_DNA"/>
</dbReference>
<evidence type="ECO:0000256" key="2">
    <source>
        <dbReference type="ARBA" id="ARBA00023125"/>
    </source>
</evidence>
<evidence type="ECO:0000256" key="3">
    <source>
        <dbReference type="ARBA" id="ARBA00023163"/>
    </source>
</evidence>
<dbReference type="InterPro" id="IPR009057">
    <property type="entry name" value="Homeodomain-like_sf"/>
</dbReference>
<dbReference type="GO" id="GO:0003700">
    <property type="term" value="F:DNA-binding transcription factor activity"/>
    <property type="evidence" value="ECO:0007669"/>
    <property type="project" value="InterPro"/>
</dbReference>
<feature type="region of interest" description="Disordered" evidence="4">
    <location>
        <begin position="1"/>
        <end position="25"/>
    </location>
</feature>
<sequence length="392" mass="42694">MEQPPRANCSAAAQRGAQPGHAAAPLPCRASARELRDRIDRFIFGNAKGGAMNREHASAETTAEDTGRSADGDGVTGRAVVSVAHDADEQARNLIGWRQAYDQLAAGRFIGTLTELPLDTMKLFRETTSHTLRQACEVRGDAYWFGIPLARDGAARIDAQPIAADALALRPGNVEFELLTPAQFSIYGVVVRGAVLRRYAREVERCELDERLPQRAVVPVGAARLSELCALLAQRLDDAGSMSAAHAPLSGCARDDLQAQVLAALFDLCASPADGGAGVHASRRRRIVAAARDYVLAHRSRPVGVPELCEQLHVSRRTLQYCFQDVLGMAPAMYLRALRLNGARRDLRRRAAESVQDVAAAWGFWHLSQFATDYRRMFGTRPSETLRNALAC</sequence>
<evidence type="ECO:0000256" key="1">
    <source>
        <dbReference type="ARBA" id="ARBA00023015"/>
    </source>
</evidence>
<name>A0A238HCC0_9BURK</name>
<protein>
    <submittedName>
        <fullName evidence="6">Ethanolamine operon regulatory protein</fullName>
    </submittedName>
</protein>
<dbReference type="GO" id="GO:0043565">
    <property type="term" value="F:sequence-specific DNA binding"/>
    <property type="evidence" value="ECO:0007669"/>
    <property type="project" value="InterPro"/>
</dbReference>
<dbReference type="PANTHER" id="PTHR46796">
    <property type="entry name" value="HTH-TYPE TRANSCRIPTIONAL ACTIVATOR RHAS-RELATED"/>
    <property type="match status" value="1"/>
</dbReference>
<organism evidence="6 7">
    <name type="scientific">Burkholderia singularis</name>
    <dbReference type="NCBI Taxonomy" id="1503053"/>
    <lineage>
        <taxon>Bacteria</taxon>
        <taxon>Pseudomonadati</taxon>
        <taxon>Pseudomonadota</taxon>
        <taxon>Betaproteobacteria</taxon>
        <taxon>Burkholderiales</taxon>
        <taxon>Burkholderiaceae</taxon>
        <taxon>Burkholderia</taxon>
        <taxon>pseudomallei group</taxon>
    </lineage>
</organism>
<evidence type="ECO:0000259" key="5">
    <source>
        <dbReference type="PROSITE" id="PS01124"/>
    </source>
</evidence>
<accession>A0A238HCC0</accession>
<evidence type="ECO:0000256" key="4">
    <source>
        <dbReference type="SAM" id="MobiDB-lite"/>
    </source>
</evidence>
<dbReference type="SUPFAM" id="SSF46689">
    <property type="entry name" value="Homeodomain-like"/>
    <property type="match status" value="2"/>
</dbReference>
<keyword evidence="2" id="KW-0238">DNA-binding</keyword>
<dbReference type="PANTHER" id="PTHR46796:SF12">
    <property type="entry name" value="HTH-TYPE DNA-BINDING TRANSCRIPTIONAL ACTIVATOR EUTR"/>
    <property type="match status" value="1"/>
</dbReference>
<dbReference type="Gene3D" id="1.10.10.60">
    <property type="entry name" value="Homeodomain-like"/>
    <property type="match status" value="1"/>
</dbReference>
<evidence type="ECO:0000313" key="6">
    <source>
        <dbReference type="EMBL" id="SMG02567.1"/>
    </source>
</evidence>
<dbReference type="PROSITE" id="PS01124">
    <property type="entry name" value="HTH_ARAC_FAMILY_2"/>
    <property type="match status" value="1"/>
</dbReference>
<keyword evidence="1" id="KW-0805">Transcription regulation</keyword>
<dbReference type="SMART" id="SM00342">
    <property type="entry name" value="HTH_ARAC"/>
    <property type="match status" value="1"/>
</dbReference>
<dbReference type="InterPro" id="IPR018060">
    <property type="entry name" value="HTH_AraC"/>
</dbReference>
<dbReference type="InterPro" id="IPR050204">
    <property type="entry name" value="AraC_XylS_family_regulators"/>
</dbReference>
<keyword evidence="3" id="KW-0804">Transcription</keyword>
<feature type="region of interest" description="Disordered" evidence="4">
    <location>
        <begin position="51"/>
        <end position="74"/>
    </location>
</feature>
<gene>
    <name evidence="6" type="ORF">BSIN_1009</name>
</gene>
<dbReference type="Pfam" id="PF12833">
    <property type="entry name" value="HTH_18"/>
    <property type="match status" value="1"/>
</dbReference>
<feature type="domain" description="HTH araC/xylS-type" evidence="5">
    <location>
        <begin position="289"/>
        <end position="388"/>
    </location>
</feature>
<dbReference type="AlphaFoldDB" id="A0A238HCC0"/>
<proteinExistence type="predicted"/>
<dbReference type="Proteomes" id="UP000198460">
    <property type="component" value="Unassembled WGS sequence"/>
</dbReference>
<evidence type="ECO:0000313" key="7">
    <source>
        <dbReference type="Proteomes" id="UP000198460"/>
    </source>
</evidence>